<keyword evidence="2" id="KW-0645">Protease</keyword>
<evidence type="ECO:0000256" key="1">
    <source>
        <dbReference type="ARBA" id="ARBA00022517"/>
    </source>
</evidence>
<sequence length="106" mass="11826">MINVMIHMNDDAEVTQLTMDGHADYDEYGKDLVCAGASAVVIGGINAIMKLSDDTPTLDMDEERGFIDIKPFDIHDDKSQLILQTIIVSLVTIQESYGEFINIQYK</sequence>
<dbReference type="EMBL" id="RKRK01000002">
    <property type="protein sequence ID" value="RPF58204.1"/>
    <property type="molecule type" value="Genomic_DNA"/>
</dbReference>
<dbReference type="Pfam" id="PF04327">
    <property type="entry name" value="Peptidase_Prp"/>
    <property type="match status" value="1"/>
</dbReference>
<evidence type="ECO:0000256" key="2">
    <source>
        <dbReference type="ARBA" id="ARBA00022670"/>
    </source>
</evidence>
<accession>A0A1Q1G0X1</accession>
<gene>
    <name evidence="7" type="ORF">EDD62_0846</name>
</gene>
<dbReference type="GO" id="GO:0042254">
    <property type="term" value="P:ribosome biogenesis"/>
    <property type="evidence" value="ECO:0007669"/>
    <property type="project" value="UniProtKB-KW"/>
</dbReference>
<reference evidence="7 8" key="1">
    <citation type="submission" date="2018-11" db="EMBL/GenBank/DDBJ databases">
        <title>Genomic Encyclopedia of Type Strains, Phase IV (KMG-IV): sequencing the most valuable type-strain genomes for metagenomic binning, comparative biology and taxonomic classification.</title>
        <authorList>
            <person name="Goeker M."/>
        </authorList>
    </citation>
    <scope>NUCLEOTIDE SEQUENCE [LARGE SCALE GENOMIC DNA]</scope>
    <source>
        <strain evidence="7 8">DSM 29158</strain>
    </source>
</reference>
<keyword evidence="8" id="KW-1185">Reference proteome</keyword>
<dbReference type="CDD" id="cd16332">
    <property type="entry name" value="Prp-like"/>
    <property type="match status" value="1"/>
</dbReference>
<dbReference type="RefSeq" id="WP_077140074.1">
    <property type="nucleotide sequence ID" value="NZ_CBCSGK010000003.1"/>
</dbReference>
<proteinExistence type="inferred from homology"/>
<accession>A0A3N5BK00</accession>
<comment type="similarity">
    <text evidence="5">Belongs to the Prp family.</text>
</comment>
<keyword evidence="4" id="KW-0788">Thiol protease</keyword>
<dbReference type="OrthoDB" id="48998at2"/>
<dbReference type="GO" id="GO:0008234">
    <property type="term" value="F:cysteine-type peptidase activity"/>
    <property type="evidence" value="ECO:0007669"/>
    <property type="project" value="UniProtKB-KW"/>
</dbReference>
<keyword evidence="1" id="KW-0690">Ribosome biogenesis</keyword>
<evidence type="ECO:0000256" key="4">
    <source>
        <dbReference type="ARBA" id="ARBA00022807"/>
    </source>
</evidence>
<comment type="caution">
    <text evidence="7">The sequence shown here is derived from an EMBL/GenBank/DDBJ whole genome shotgun (WGS) entry which is preliminary data.</text>
</comment>
<evidence type="ECO:0000256" key="5">
    <source>
        <dbReference type="ARBA" id="ARBA00044503"/>
    </source>
</evidence>
<evidence type="ECO:0000256" key="3">
    <source>
        <dbReference type="ARBA" id="ARBA00022801"/>
    </source>
</evidence>
<evidence type="ECO:0000313" key="8">
    <source>
        <dbReference type="Proteomes" id="UP000277108"/>
    </source>
</evidence>
<dbReference type="Proteomes" id="UP000277108">
    <property type="component" value="Unassembled WGS sequence"/>
</dbReference>
<protein>
    <recommendedName>
        <fullName evidence="6">Ribosomal processing cysteine protease Prp</fullName>
    </recommendedName>
</protein>
<dbReference type="PANTHER" id="PTHR39178">
    <property type="entry name" value="HYPOTHETICAL RIBOSOME-ASSOCIATED PROTEIN"/>
    <property type="match status" value="1"/>
</dbReference>
<evidence type="ECO:0000256" key="6">
    <source>
        <dbReference type="ARBA" id="ARBA00044538"/>
    </source>
</evidence>
<dbReference type="GO" id="GO:0006508">
    <property type="term" value="P:proteolysis"/>
    <property type="evidence" value="ECO:0007669"/>
    <property type="project" value="UniProtKB-KW"/>
</dbReference>
<organism evidence="7 8">
    <name type="scientific">Abyssicoccus albus</name>
    <dbReference type="NCBI Taxonomy" id="1817405"/>
    <lineage>
        <taxon>Bacteria</taxon>
        <taxon>Bacillati</taxon>
        <taxon>Bacillota</taxon>
        <taxon>Bacilli</taxon>
        <taxon>Bacillales</taxon>
        <taxon>Abyssicoccaceae</taxon>
    </lineage>
</organism>
<dbReference type="SUPFAM" id="SSF118010">
    <property type="entry name" value="TM1457-like"/>
    <property type="match status" value="1"/>
</dbReference>
<keyword evidence="3" id="KW-0378">Hydrolase</keyword>
<dbReference type="InterPro" id="IPR036764">
    <property type="entry name" value="Peptidase_Prp_sf"/>
</dbReference>
<dbReference type="InterPro" id="IPR007422">
    <property type="entry name" value="Peptidase_Prp"/>
</dbReference>
<dbReference type="PANTHER" id="PTHR39178:SF1">
    <property type="entry name" value="RIBOSOMAL-PROCESSING CYSTEINE PROTEASE PRP"/>
    <property type="match status" value="1"/>
</dbReference>
<name>A0A1Q1G0X1_9BACL</name>
<evidence type="ECO:0000313" key="7">
    <source>
        <dbReference type="EMBL" id="RPF58204.1"/>
    </source>
</evidence>
<dbReference type="AlphaFoldDB" id="A0A1Q1G0X1"/>
<dbReference type="Gene3D" id="3.30.70.1490">
    <property type="entry name" value="Cysteine protease Prp"/>
    <property type="match status" value="1"/>
</dbReference>
<dbReference type="STRING" id="1849491.BVH56_03195"/>